<dbReference type="Proteomes" id="UP001472677">
    <property type="component" value="Unassembled WGS sequence"/>
</dbReference>
<comment type="caution">
    <text evidence="1">The sequence shown here is derived from an EMBL/GenBank/DDBJ whole genome shotgun (WGS) entry which is preliminary data.</text>
</comment>
<dbReference type="PRINTS" id="PR00459">
    <property type="entry name" value="ASPEROXIDASE"/>
</dbReference>
<dbReference type="EMBL" id="JBBPBM010000009">
    <property type="protein sequence ID" value="KAK8567965.1"/>
    <property type="molecule type" value="Genomic_DNA"/>
</dbReference>
<accession>A0ABR2EZ43</accession>
<dbReference type="InterPro" id="IPR019794">
    <property type="entry name" value="Peroxidases_AS"/>
</dbReference>
<dbReference type="Gene3D" id="1.10.520.10">
    <property type="match status" value="1"/>
</dbReference>
<dbReference type="SUPFAM" id="SSF48113">
    <property type="entry name" value="Heme-dependent peroxidases"/>
    <property type="match status" value="1"/>
</dbReference>
<dbReference type="InterPro" id="IPR002207">
    <property type="entry name" value="Peroxidase_I"/>
</dbReference>
<evidence type="ECO:0008006" key="3">
    <source>
        <dbReference type="Google" id="ProtNLM"/>
    </source>
</evidence>
<evidence type="ECO:0000313" key="2">
    <source>
        <dbReference type="Proteomes" id="UP001472677"/>
    </source>
</evidence>
<proteinExistence type="predicted"/>
<sequence length="84" mass="9311">MAMAFPVAVVDTKYLEEIEKACRYLPPLIAFKNCAPITLRLAWHDAGTYGVNTKTSGARNTSNIAMASGSVMLIEGFQDLEWWN</sequence>
<organism evidence="1 2">
    <name type="scientific">Hibiscus sabdariffa</name>
    <name type="common">roselle</name>
    <dbReference type="NCBI Taxonomy" id="183260"/>
    <lineage>
        <taxon>Eukaryota</taxon>
        <taxon>Viridiplantae</taxon>
        <taxon>Streptophyta</taxon>
        <taxon>Embryophyta</taxon>
        <taxon>Tracheophyta</taxon>
        <taxon>Spermatophyta</taxon>
        <taxon>Magnoliopsida</taxon>
        <taxon>eudicotyledons</taxon>
        <taxon>Gunneridae</taxon>
        <taxon>Pentapetalae</taxon>
        <taxon>rosids</taxon>
        <taxon>malvids</taxon>
        <taxon>Malvales</taxon>
        <taxon>Malvaceae</taxon>
        <taxon>Malvoideae</taxon>
        <taxon>Hibiscus</taxon>
    </lineage>
</organism>
<reference evidence="1 2" key="1">
    <citation type="journal article" date="2024" name="G3 (Bethesda)">
        <title>Genome assembly of Hibiscus sabdariffa L. provides insights into metabolisms of medicinal natural products.</title>
        <authorList>
            <person name="Kim T."/>
        </authorList>
    </citation>
    <scope>NUCLEOTIDE SEQUENCE [LARGE SCALE GENOMIC DNA]</scope>
    <source>
        <strain evidence="1">TK-2024</strain>
        <tissue evidence="1">Old leaves</tissue>
    </source>
</reference>
<gene>
    <name evidence="1" type="ORF">V6N12_006532</name>
</gene>
<dbReference type="InterPro" id="IPR010255">
    <property type="entry name" value="Haem_peroxidase_sf"/>
</dbReference>
<protein>
    <recommendedName>
        <fullName evidence="3">Plant heme peroxidase family profile domain-containing protein</fullName>
    </recommendedName>
</protein>
<name>A0ABR2EZ43_9ROSI</name>
<keyword evidence="2" id="KW-1185">Reference proteome</keyword>
<evidence type="ECO:0000313" key="1">
    <source>
        <dbReference type="EMBL" id="KAK8567965.1"/>
    </source>
</evidence>
<dbReference type="PROSITE" id="PS00436">
    <property type="entry name" value="PEROXIDASE_2"/>
    <property type="match status" value="1"/>
</dbReference>